<reference evidence="2" key="1">
    <citation type="journal article" date="2023" name="Front. Plant Sci.">
        <title>Chromosomal-level genome assembly of Melastoma candidum provides insights into trichome evolution.</title>
        <authorList>
            <person name="Zhong Y."/>
            <person name="Wu W."/>
            <person name="Sun C."/>
            <person name="Zou P."/>
            <person name="Liu Y."/>
            <person name="Dai S."/>
            <person name="Zhou R."/>
        </authorList>
    </citation>
    <scope>NUCLEOTIDE SEQUENCE [LARGE SCALE GENOMIC DNA]</scope>
</reference>
<keyword evidence="2" id="KW-1185">Reference proteome</keyword>
<evidence type="ECO:0000313" key="2">
    <source>
        <dbReference type="Proteomes" id="UP001057402"/>
    </source>
</evidence>
<dbReference type="EMBL" id="CM042883">
    <property type="protein sequence ID" value="KAI4374171.1"/>
    <property type="molecule type" value="Genomic_DNA"/>
</dbReference>
<dbReference type="Proteomes" id="UP001057402">
    <property type="component" value="Chromosome 4"/>
</dbReference>
<gene>
    <name evidence="1" type="ORF">MLD38_012196</name>
</gene>
<protein>
    <submittedName>
        <fullName evidence="1">Uncharacterized protein</fullName>
    </submittedName>
</protein>
<comment type="caution">
    <text evidence="1">The sequence shown here is derived from an EMBL/GenBank/DDBJ whole genome shotgun (WGS) entry which is preliminary data.</text>
</comment>
<evidence type="ECO:0000313" key="1">
    <source>
        <dbReference type="EMBL" id="KAI4374171.1"/>
    </source>
</evidence>
<accession>A0ACB9R7C1</accession>
<organism evidence="1 2">
    <name type="scientific">Melastoma candidum</name>
    <dbReference type="NCBI Taxonomy" id="119954"/>
    <lineage>
        <taxon>Eukaryota</taxon>
        <taxon>Viridiplantae</taxon>
        <taxon>Streptophyta</taxon>
        <taxon>Embryophyta</taxon>
        <taxon>Tracheophyta</taxon>
        <taxon>Spermatophyta</taxon>
        <taxon>Magnoliopsida</taxon>
        <taxon>eudicotyledons</taxon>
        <taxon>Gunneridae</taxon>
        <taxon>Pentapetalae</taxon>
        <taxon>rosids</taxon>
        <taxon>malvids</taxon>
        <taxon>Myrtales</taxon>
        <taxon>Melastomataceae</taxon>
        <taxon>Melastomatoideae</taxon>
        <taxon>Melastomateae</taxon>
        <taxon>Melastoma</taxon>
    </lineage>
</organism>
<name>A0ACB9R7C1_9MYRT</name>
<sequence>MLSQGRCSRKNWIGLTSPQGSLGIPVLNGVANPQIAVLPVDRAAAIPMPVIPTSIVPPVASEPVGTPTECLLLKNLFDPASESDPEFADENREDVEGECSKIGKVNHKYLDRNSAAGHVHLRFNDLTAAMAVQKAMHMRCRRVSTTLGYRP</sequence>
<proteinExistence type="predicted"/>